<dbReference type="Proteomes" id="UP000070444">
    <property type="component" value="Unassembled WGS sequence"/>
</dbReference>
<protein>
    <recommendedName>
        <fullName evidence="3">RNI-like protein</fullName>
    </recommendedName>
</protein>
<accession>A0A137P3S4</accession>
<dbReference type="SUPFAM" id="SSF52047">
    <property type="entry name" value="RNI-like"/>
    <property type="match status" value="1"/>
</dbReference>
<gene>
    <name evidence="1" type="ORF">CONCODRAFT_165589</name>
</gene>
<dbReference type="InterPro" id="IPR032675">
    <property type="entry name" value="LRR_dom_sf"/>
</dbReference>
<dbReference type="Gene3D" id="3.80.10.10">
    <property type="entry name" value="Ribonuclease Inhibitor"/>
    <property type="match status" value="1"/>
</dbReference>
<organism evidence="1 2">
    <name type="scientific">Conidiobolus coronatus (strain ATCC 28846 / CBS 209.66 / NRRL 28638)</name>
    <name type="common">Delacroixia coronata</name>
    <dbReference type="NCBI Taxonomy" id="796925"/>
    <lineage>
        <taxon>Eukaryota</taxon>
        <taxon>Fungi</taxon>
        <taxon>Fungi incertae sedis</taxon>
        <taxon>Zoopagomycota</taxon>
        <taxon>Entomophthoromycotina</taxon>
        <taxon>Entomophthoromycetes</taxon>
        <taxon>Entomophthorales</taxon>
        <taxon>Ancylistaceae</taxon>
        <taxon>Conidiobolus</taxon>
    </lineage>
</organism>
<sequence length="354" mass="40807">MRNYPVNNYYSYRIPNIFNNIHHLQLVDACVSLELLQYLLTNLRLGSVSLDCCEFFTQEARLSAILPESLVSLHFGECSLRLINYDEAPTTESIAVGNLNSHLFKLEPQNINNLEYFAFSAQSIDRISNVNEFLAYNPQLKSVTGLYRSLDLVNLPVIHNLFRVDHLKIKENITNTAIDQHFTEFDNLKSLSISQSENIQHITQLLESCPNIKYLEIKHINEYDYYTTLYQILSTMKLKKISISFQESSSASFSIAAPIIGELEILEFSRLPPSKFDFDTLDGLTKLITIKFINLDYKFCLKTPPLVENEKFKCLCYPTSVVYHKFSKLLKHLSERDQWSNSVENSVENSVVEN</sequence>
<name>A0A137P3S4_CONC2</name>
<evidence type="ECO:0000313" key="2">
    <source>
        <dbReference type="Proteomes" id="UP000070444"/>
    </source>
</evidence>
<dbReference type="AlphaFoldDB" id="A0A137P3S4"/>
<dbReference type="EMBL" id="KQ964530">
    <property type="protein sequence ID" value="KXN69544.1"/>
    <property type="molecule type" value="Genomic_DNA"/>
</dbReference>
<proteinExistence type="predicted"/>
<reference evidence="1 2" key="1">
    <citation type="journal article" date="2015" name="Genome Biol. Evol.">
        <title>Phylogenomic analyses indicate that early fungi evolved digesting cell walls of algal ancestors of land plants.</title>
        <authorList>
            <person name="Chang Y."/>
            <person name="Wang S."/>
            <person name="Sekimoto S."/>
            <person name="Aerts A.L."/>
            <person name="Choi C."/>
            <person name="Clum A."/>
            <person name="LaButti K.M."/>
            <person name="Lindquist E.A."/>
            <person name="Yee Ngan C."/>
            <person name="Ohm R.A."/>
            <person name="Salamov A.A."/>
            <person name="Grigoriev I.V."/>
            <person name="Spatafora J.W."/>
            <person name="Berbee M.L."/>
        </authorList>
    </citation>
    <scope>NUCLEOTIDE SEQUENCE [LARGE SCALE GENOMIC DNA]</scope>
    <source>
        <strain evidence="1 2">NRRL 28638</strain>
    </source>
</reference>
<keyword evidence="2" id="KW-1185">Reference proteome</keyword>
<evidence type="ECO:0008006" key="3">
    <source>
        <dbReference type="Google" id="ProtNLM"/>
    </source>
</evidence>
<evidence type="ECO:0000313" key="1">
    <source>
        <dbReference type="EMBL" id="KXN69544.1"/>
    </source>
</evidence>